<protein>
    <submittedName>
        <fullName evidence="2">Uncharacterized protein</fullName>
    </submittedName>
</protein>
<evidence type="ECO:0000313" key="3">
    <source>
        <dbReference type="Proteomes" id="UP001221757"/>
    </source>
</evidence>
<gene>
    <name evidence="2" type="ORF">B0H17DRAFT_1103343</name>
</gene>
<proteinExistence type="predicted"/>
<organism evidence="2 3">
    <name type="scientific">Mycena rosella</name>
    <name type="common">Pink bonnet</name>
    <name type="synonym">Agaricus rosellus</name>
    <dbReference type="NCBI Taxonomy" id="1033263"/>
    <lineage>
        <taxon>Eukaryota</taxon>
        <taxon>Fungi</taxon>
        <taxon>Dikarya</taxon>
        <taxon>Basidiomycota</taxon>
        <taxon>Agaricomycotina</taxon>
        <taxon>Agaricomycetes</taxon>
        <taxon>Agaricomycetidae</taxon>
        <taxon>Agaricales</taxon>
        <taxon>Marasmiineae</taxon>
        <taxon>Mycenaceae</taxon>
        <taxon>Mycena</taxon>
    </lineage>
</organism>
<comment type="caution">
    <text evidence="2">The sequence shown here is derived from an EMBL/GenBank/DDBJ whole genome shotgun (WGS) entry which is preliminary data.</text>
</comment>
<evidence type="ECO:0000313" key="2">
    <source>
        <dbReference type="EMBL" id="KAJ7648154.1"/>
    </source>
</evidence>
<dbReference type="AlphaFoldDB" id="A0AAD7FXL2"/>
<accession>A0AAD7FXL2</accession>
<evidence type="ECO:0000256" key="1">
    <source>
        <dbReference type="SAM" id="MobiDB-lite"/>
    </source>
</evidence>
<name>A0AAD7FXL2_MYCRO</name>
<feature type="compositionally biased region" description="Acidic residues" evidence="1">
    <location>
        <begin position="36"/>
        <end position="54"/>
    </location>
</feature>
<keyword evidence="3" id="KW-1185">Reference proteome</keyword>
<dbReference type="EMBL" id="JARKIE010000383">
    <property type="protein sequence ID" value="KAJ7648154.1"/>
    <property type="molecule type" value="Genomic_DNA"/>
</dbReference>
<sequence>MTLFDTNEHLISLRTDDPKCWSDFQTKSSHHYLPGNEEEVSEDQELHEDEEMGFDDSEIPTREVIQHVVTKKAAKNRKVKSDGTVGLVSSGVAEDVDAEVAGTDDVPANANVSAEGSSKRVRCPNMRYTEFFVSSQQCNTQFTA</sequence>
<reference evidence="2" key="1">
    <citation type="submission" date="2023-03" db="EMBL/GenBank/DDBJ databases">
        <title>Massive genome expansion in bonnet fungi (Mycena s.s.) driven by repeated elements and novel gene families across ecological guilds.</title>
        <authorList>
            <consortium name="Lawrence Berkeley National Laboratory"/>
            <person name="Harder C.B."/>
            <person name="Miyauchi S."/>
            <person name="Viragh M."/>
            <person name="Kuo A."/>
            <person name="Thoen E."/>
            <person name="Andreopoulos B."/>
            <person name="Lu D."/>
            <person name="Skrede I."/>
            <person name="Drula E."/>
            <person name="Henrissat B."/>
            <person name="Morin E."/>
            <person name="Kohler A."/>
            <person name="Barry K."/>
            <person name="LaButti K."/>
            <person name="Morin E."/>
            <person name="Salamov A."/>
            <person name="Lipzen A."/>
            <person name="Mereny Z."/>
            <person name="Hegedus B."/>
            <person name="Baldrian P."/>
            <person name="Stursova M."/>
            <person name="Weitz H."/>
            <person name="Taylor A."/>
            <person name="Grigoriev I.V."/>
            <person name="Nagy L.G."/>
            <person name="Martin F."/>
            <person name="Kauserud H."/>
        </authorList>
    </citation>
    <scope>NUCLEOTIDE SEQUENCE</scope>
    <source>
        <strain evidence="2">CBHHK067</strain>
    </source>
</reference>
<feature type="region of interest" description="Disordered" evidence="1">
    <location>
        <begin position="31"/>
        <end position="54"/>
    </location>
</feature>
<dbReference type="Proteomes" id="UP001221757">
    <property type="component" value="Unassembled WGS sequence"/>
</dbReference>